<accession>A0ABU0X5H5</accession>
<dbReference type="Pfam" id="PF00092">
    <property type="entry name" value="VWA"/>
    <property type="match status" value="1"/>
</dbReference>
<sequence>MRTPFTLVLVLLLVSACTGPTDPGPAEPGLPAGPPRPGVLRVLAGSELTDMGDVLEEAAAATGVRVEFTFTGTLEGTEALAGGAVDGRYDAVWFSSNRYPAGVPEAARRLGAQVEVMSSPVVLGLTGSKARELGWTDRRVGWGEIAEAAGRRAFSYGMTDPSASNSGFSALVGVASALAGAGAAVDAAQIDAVTPELKEFFSAQALSAGSSGWLWQAYQRRATGEDPGGKVDGLINYESVLLSVDSVRASPEEFTVVYPSDGVVTADYPFTLLADAGDDARDAHRRLTDHLRTPDAQRRIMETTHRRPVVPGVALSDDFTRRDLVELPFPVAQAAVDALLAAYFDEIRRPSRTLYVLDTSGSMAGDRIASLRSALIGLTGADDSLTGRYRRFRSREEVTMLPFGSAPGEPRTFTLPEGDPTAALAGIAEYAGGLREGGGTAIYDSLSRAYEVMGPLVAADPDRFTSIVLMTDGENTDGSGLAEFEASFGSVPARLRGVPVFTVLFGEGSDDELTRVAALTGGKVFDARAVDLGGVFREIRGYQ</sequence>
<dbReference type="Pfam" id="PF13531">
    <property type="entry name" value="SBP_bac_11"/>
    <property type="match status" value="1"/>
</dbReference>
<feature type="domain" description="VWFA" evidence="1">
    <location>
        <begin position="352"/>
        <end position="543"/>
    </location>
</feature>
<organism evidence="2 3">
    <name type="scientific">Saccharothrix yanglingensis</name>
    <dbReference type="NCBI Taxonomy" id="659496"/>
    <lineage>
        <taxon>Bacteria</taxon>
        <taxon>Bacillati</taxon>
        <taxon>Actinomycetota</taxon>
        <taxon>Actinomycetes</taxon>
        <taxon>Pseudonocardiales</taxon>
        <taxon>Pseudonocardiaceae</taxon>
        <taxon>Saccharothrix</taxon>
    </lineage>
</organism>
<dbReference type="PROSITE" id="PS50234">
    <property type="entry name" value="VWFA"/>
    <property type="match status" value="1"/>
</dbReference>
<dbReference type="SMART" id="SM00327">
    <property type="entry name" value="VWA"/>
    <property type="match status" value="1"/>
</dbReference>
<protein>
    <recommendedName>
        <fullName evidence="1">VWFA domain-containing protein</fullName>
    </recommendedName>
</protein>
<dbReference type="Proteomes" id="UP001225605">
    <property type="component" value="Unassembled WGS sequence"/>
</dbReference>
<reference evidence="2 3" key="1">
    <citation type="submission" date="2017-06" db="EMBL/GenBank/DDBJ databases">
        <title>Cultured bacterium strain Saccharothrix yanglingensis Hhs.015.</title>
        <authorList>
            <person name="Xia Y."/>
        </authorList>
    </citation>
    <scope>NUCLEOTIDE SEQUENCE [LARGE SCALE GENOMIC DNA]</scope>
    <source>
        <strain evidence="2 3">Hhs.015</strain>
    </source>
</reference>
<evidence type="ECO:0000259" key="1">
    <source>
        <dbReference type="PROSITE" id="PS50234"/>
    </source>
</evidence>
<dbReference type="Gene3D" id="3.40.50.410">
    <property type="entry name" value="von Willebrand factor, type A domain"/>
    <property type="match status" value="1"/>
</dbReference>
<dbReference type="SUPFAM" id="SSF53850">
    <property type="entry name" value="Periplasmic binding protein-like II"/>
    <property type="match status" value="1"/>
</dbReference>
<dbReference type="SUPFAM" id="SSF53300">
    <property type="entry name" value="vWA-like"/>
    <property type="match status" value="1"/>
</dbReference>
<dbReference type="InterPro" id="IPR002035">
    <property type="entry name" value="VWF_A"/>
</dbReference>
<proteinExistence type="predicted"/>
<evidence type="ECO:0000313" key="2">
    <source>
        <dbReference type="EMBL" id="MDQ2586499.1"/>
    </source>
</evidence>
<dbReference type="PROSITE" id="PS51257">
    <property type="entry name" value="PROKAR_LIPOPROTEIN"/>
    <property type="match status" value="1"/>
</dbReference>
<dbReference type="InterPro" id="IPR036465">
    <property type="entry name" value="vWFA_dom_sf"/>
</dbReference>
<dbReference type="EMBL" id="NSDM01000009">
    <property type="protein sequence ID" value="MDQ2586499.1"/>
    <property type="molecule type" value="Genomic_DNA"/>
</dbReference>
<comment type="caution">
    <text evidence="2">The sequence shown here is derived from an EMBL/GenBank/DDBJ whole genome shotgun (WGS) entry which is preliminary data.</text>
</comment>
<name>A0ABU0X5H5_9PSEU</name>
<dbReference type="RefSeq" id="WP_306747749.1">
    <property type="nucleotide sequence ID" value="NZ_NSDM01000009.1"/>
</dbReference>
<dbReference type="CDD" id="cd00198">
    <property type="entry name" value="vWFA"/>
    <property type="match status" value="1"/>
</dbReference>
<keyword evidence="3" id="KW-1185">Reference proteome</keyword>
<evidence type="ECO:0000313" key="3">
    <source>
        <dbReference type="Proteomes" id="UP001225605"/>
    </source>
</evidence>
<gene>
    <name evidence="2" type="ORF">CKY47_21380</name>
</gene>